<dbReference type="PANTHER" id="PTHR38567">
    <property type="entry name" value="DUF4291 DOMAIN-CONTAINING PROTEIN"/>
    <property type="match status" value="1"/>
</dbReference>
<accession>A0A067MAI7</accession>
<dbReference type="HOGENOM" id="CLU_082565_1_1_1"/>
<keyword evidence="1" id="KW-0175">Coiled coil</keyword>
<keyword evidence="3" id="KW-1185">Reference proteome</keyword>
<evidence type="ECO:0008006" key="4">
    <source>
        <dbReference type="Google" id="ProtNLM"/>
    </source>
</evidence>
<dbReference type="InterPro" id="IPR025633">
    <property type="entry name" value="DUF4291"/>
</dbReference>
<evidence type="ECO:0000256" key="1">
    <source>
        <dbReference type="SAM" id="Coils"/>
    </source>
</evidence>
<gene>
    <name evidence="2" type="ORF">BOTBODRAFT_176279</name>
</gene>
<dbReference type="OrthoDB" id="413653at2759"/>
<organism evidence="2 3">
    <name type="scientific">Botryobasidium botryosum (strain FD-172 SS1)</name>
    <dbReference type="NCBI Taxonomy" id="930990"/>
    <lineage>
        <taxon>Eukaryota</taxon>
        <taxon>Fungi</taxon>
        <taxon>Dikarya</taxon>
        <taxon>Basidiomycota</taxon>
        <taxon>Agaricomycotina</taxon>
        <taxon>Agaricomycetes</taxon>
        <taxon>Cantharellales</taxon>
        <taxon>Botryobasidiaceae</taxon>
        <taxon>Botryobasidium</taxon>
    </lineage>
</organism>
<reference evidence="3" key="1">
    <citation type="journal article" date="2014" name="Proc. Natl. Acad. Sci. U.S.A.">
        <title>Extensive sampling of basidiomycete genomes demonstrates inadequacy of the white-rot/brown-rot paradigm for wood decay fungi.</title>
        <authorList>
            <person name="Riley R."/>
            <person name="Salamov A.A."/>
            <person name="Brown D.W."/>
            <person name="Nagy L.G."/>
            <person name="Floudas D."/>
            <person name="Held B.W."/>
            <person name="Levasseur A."/>
            <person name="Lombard V."/>
            <person name="Morin E."/>
            <person name="Otillar R."/>
            <person name="Lindquist E.A."/>
            <person name="Sun H."/>
            <person name="LaButti K.M."/>
            <person name="Schmutz J."/>
            <person name="Jabbour D."/>
            <person name="Luo H."/>
            <person name="Baker S.E."/>
            <person name="Pisabarro A.G."/>
            <person name="Walton J.D."/>
            <person name="Blanchette R.A."/>
            <person name="Henrissat B."/>
            <person name="Martin F."/>
            <person name="Cullen D."/>
            <person name="Hibbett D.S."/>
            <person name="Grigoriev I.V."/>
        </authorList>
    </citation>
    <scope>NUCLEOTIDE SEQUENCE [LARGE SCALE GENOMIC DNA]</scope>
    <source>
        <strain evidence="3">FD-172 SS1</strain>
    </source>
</reference>
<dbReference type="EMBL" id="KL198049">
    <property type="protein sequence ID" value="KDQ12594.1"/>
    <property type="molecule type" value="Genomic_DNA"/>
</dbReference>
<dbReference type="AlphaFoldDB" id="A0A067MAI7"/>
<sequence length="195" mass="22282">MSRSTGKTPHKQIRAVYDSTTITVYQAYSSEIATAAVSAQKLNAHSGFRMTRMTWIKPSFLWCMYRSGWSYKDPRQSNILAISMTRVGFETLLSLASVNHSGQVDTTKDVRVQWDPERDIDLNKLDYRSIQIGIGPAIVQRWIDEMVVNIEDVTDKAREWERRVKLGEQASVVQELPAEREYPLPDEIRASITGE</sequence>
<proteinExistence type="predicted"/>
<dbReference type="Proteomes" id="UP000027195">
    <property type="component" value="Unassembled WGS sequence"/>
</dbReference>
<feature type="coiled-coil region" evidence="1">
    <location>
        <begin position="143"/>
        <end position="170"/>
    </location>
</feature>
<name>A0A067MAI7_BOTB1</name>
<protein>
    <recommendedName>
        <fullName evidence="4">DUF4291 domain-containing protein</fullName>
    </recommendedName>
</protein>
<dbReference type="STRING" id="930990.A0A067MAI7"/>
<dbReference type="Pfam" id="PF14124">
    <property type="entry name" value="DUF4291"/>
    <property type="match status" value="1"/>
</dbReference>
<dbReference type="InParanoid" id="A0A067MAI7"/>
<dbReference type="PANTHER" id="PTHR38567:SF1">
    <property type="entry name" value="DUF4291 DOMAIN-CONTAINING PROTEIN"/>
    <property type="match status" value="1"/>
</dbReference>
<evidence type="ECO:0000313" key="2">
    <source>
        <dbReference type="EMBL" id="KDQ12594.1"/>
    </source>
</evidence>
<evidence type="ECO:0000313" key="3">
    <source>
        <dbReference type="Proteomes" id="UP000027195"/>
    </source>
</evidence>